<feature type="domain" description="Mce/MlaD" evidence="2">
    <location>
        <begin position="39"/>
        <end position="111"/>
    </location>
</feature>
<dbReference type="PANTHER" id="PTHR33371">
    <property type="entry name" value="INTERMEMBRANE PHOSPHOLIPID TRANSPORT SYSTEM BINDING PROTEIN MLAD-RELATED"/>
    <property type="match status" value="1"/>
</dbReference>
<evidence type="ECO:0000313" key="4">
    <source>
        <dbReference type="Proteomes" id="UP000192907"/>
    </source>
</evidence>
<keyword evidence="1" id="KW-0812">Transmembrane</keyword>
<keyword evidence="1" id="KW-1133">Transmembrane helix</keyword>
<dbReference type="AlphaFoldDB" id="A0A1Y6BNM7"/>
<dbReference type="OrthoDB" id="5290475at2"/>
<dbReference type="Proteomes" id="UP000192907">
    <property type="component" value="Unassembled WGS sequence"/>
</dbReference>
<keyword evidence="4" id="KW-1185">Reference proteome</keyword>
<dbReference type="STRING" id="1513793.SAMN06296036_10795"/>
<dbReference type="InterPro" id="IPR052336">
    <property type="entry name" value="MlaD_Phospholipid_Transporter"/>
</dbReference>
<dbReference type="Pfam" id="PF02470">
    <property type="entry name" value="MlaD"/>
    <property type="match status" value="1"/>
</dbReference>
<sequence length="479" mass="53465">MGDRSLEYKVGFFSLLGIAATVLAVFVLRPDMFSRQDMNTYYTILKDATGILEKTHVKTNGVTIGKVAYIRLDENATRVGMEINEDVFIPEGSKVIVRTVGFLGDKFIEIKRPSNVTNPVPDQSFIPQATDASDLGEVIALIGSIAKDIKKVTSNLAAVLGDREGEESIARIVENIERFTEDARGILEDNRDDVRDLVANIREFSESANDVLDQKNRDRIERILANFDDSMVEVRGATKNINLIAQKVEKGEGTLGRLINDDDTLTEVEGAIKDIRKVLAPVTKLEVAVDTNTYIRRDNTAQTYFNLKFRTRPDAYYLIGFTDFSERTRDTTVETLDGDSTDGVVRSKETIVEDSELRFNLQIAKRWGNLGARLGLFDSTGGVAGDLYFFRDRLRVSLEVYDFADKDSEVRELAHVKAYANILFFDHIYAMMGIDDPTRIDPETGSVNKELNYFFGAGLTFNDQDLKSLFGMAAIATGG</sequence>
<proteinExistence type="predicted"/>
<gene>
    <name evidence="3" type="ORF">SAMN06296036_10795</name>
</gene>
<accession>A0A1Y6BNM7</accession>
<dbReference type="RefSeq" id="WP_132318487.1">
    <property type="nucleotide sequence ID" value="NZ_FWZT01000007.1"/>
</dbReference>
<evidence type="ECO:0000259" key="2">
    <source>
        <dbReference type="Pfam" id="PF02470"/>
    </source>
</evidence>
<reference evidence="4" key="1">
    <citation type="submission" date="2017-04" db="EMBL/GenBank/DDBJ databases">
        <authorList>
            <person name="Varghese N."/>
            <person name="Submissions S."/>
        </authorList>
    </citation>
    <scope>NUCLEOTIDE SEQUENCE [LARGE SCALE GENOMIC DNA]</scope>
    <source>
        <strain evidence="4">RKEM611</strain>
    </source>
</reference>
<evidence type="ECO:0000313" key="3">
    <source>
        <dbReference type="EMBL" id="SMF21355.1"/>
    </source>
</evidence>
<keyword evidence="1" id="KW-0472">Membrane</keyword>
<evidence type="ECO:0000256" key="1">
    <source>
        <dbReference type="SAM" id="Phobius"/>
    </source>
</evidence>
<name>A0A1Y6BNM7_9BACT</name>
<dbReference type="PANTHER" id="PTHR33371:SF4">
    <property type="entry name" value="INTERMEMBRANE PHOSPHOLIPID TRANSPORT SYSTEM BINDING PROTEIN MLAD"/>
    <property type="match status" value="1"/>
</dbReference>
<dbReference type="EMBL" id="FWZT01000007">
    <property type="protein sequence ID" value="SMF21355.1"/>
    <property type="molecule type" value="Genomic_DNA"/>
</dbReference>
<feature type="transmembrane region" description="Helical" evidence="1">
    <location>
        <begin position="12"/>
        <end position="28"/>
    </location>
</feature>
<organism evidence="3 4">
    <name type="scientific">Pseudobacteriovorax antillogorgiicola</name>
    <dbReference type="NCBI Taxonomy" id="1513793"/>
    <lineage>
        <taxon>Bacteria</taxon>
        <taxon>Pseudomonadati</taxon>
        <taxon>Bdellovibrionota</taxon>
        <taxon>Oligoflexia</taxon>
        <taxon>Oligoflexales</taxon>
        <taxon>Pseudobacteriovoracaceae</taxon>
        <taxon>Pseudobacteriovorax</taxon>
    </lineage>
</organism>
<protein>
    <submittedName>
        <fullName evidence="3">ABC-type transporter Mla maintaining outer membrane lipid asymmetry, component MlaD</fullName>
    </submittedName>
</protein>
<dbReference type="InterPro" id="IPR003399">
    <property type="entry name" value="Mce/MlaD"/>
</dbReference>